<reference evidence="1 2" key="1">
    <citation type="submission" date="2020-08" db="EMBL/GenBank/DDBJ databases">
        <title>Genomic Encyclopedia of Type Strains, Phase IV (KMG-V): Genome sequencing to study the core and pangenomes of soil and plant-associated prokaryotes.</title>
        <authorList>
            <person name="Whitman W."/>
        </authorList>
    </citation>
    <scope>NUCLEOTIDE SEQUENCE [LARGE SCALE GENOMIC DNA]</scope>
    <source>
        <strain evidence="1 2">X5P3</strain>
    </source>
</reference>
<dbReference type="SUPFAM" id="SSF56784">
    <property type="entry name" value="HAD-like"/>
    <property type="match status" value="1"/>
</dbReference>
<dbReference type="Proteomes" id="UP000584867">
    <property type="component" value="Unassembled WGS sequence"/>
</dbReference>
<dbReference type="InterPro" id="IPR023214">
    <property type="entry name" value="HAD_sf"/>
</dbReference>
<evidence type="ECO:0000313" key="2">
    <source>
        <dbReference type="Proteomes" id="UP000584867"/>
    </source>
</evidence>
<proteinExistence type="predicted"/>
<dbReference type="Gene3D" id="3.40.50.1000">
    <property type="entry name" value="HAD superfamily/HAD-like"/>
    <property type="match status" value="1"/>
</dbReference>
<evidence type="ECO:0008006" key="3">
    <source>
        <dbReference type="Google" id="ProtNLM"/>
    </source>
</evidence>
<dbReference type="Gene3D" id="3.30.1240.10">
    <property type="match status" value="1"/>
</dbReference>
<dbReference type="PANTHER" id="PTHR10000">
    <property type="entry name" value="PHOSPHOSERINE PHOSPHATASE"/>
    <property type="match status" value="1"/>
</dbReference>
<dbReference type="GO" id="GO:0005829">
    <property type="term" value="C:cytosol"/>
    <property type="evidence" value="ECO:0007669"/>
    <property type="project" value="TreeGrafter"/>
</dbReference>
<dbReference type="EMBL" id="JACHIO010000001">
    <property type="protein sequence ID" value="MBB5062014.1"/>
    <property type="molecule type" value="Genomic_DNA"/>
</dbReference>
<dbReference type="NCBIfam" id="TIGR01484">
    <property type="entry name" value="HAD-SF-IIB"/>
    <property type="match status" value="1"/>
</dbReference>
<dbReference type="GO" id="GO:0000287">
    <property type="term" value="F:magnesium ion binding"/>
    <property type="evidence" value="ECO:0007669"/>
    <property type="project" value="TreeGrafter"/>
</dbReference>
<gene>
    <name evidence="1" type="ORF">HDF15_000339</name>
</gene>
<comment type="caution">
    <text evidence="1">The sequence shown here is derived from an EMBL/GenBank/DDBJ whole genome shotgun (WGS) entry which is preliminary data.</text>
</comment>
<accession>A0A7W8E811</accession>
<evidence type="ECO:0000313" key="1">
    <source>
        <dbReference type="EMBL" id="MBB5062014.1"/>
    </source>
</evidence>
<dbReference type="RefSeq" id="WP_184252526.1">
    <property type="nucleotide sequence ID" value="NZ_JACHIO010000001.1"/>
</dbReference>
<dbReference type="InterPro" id="IPR036412">
    <property type="entry name" value="HAD-like_sf"/>
</dbReference>
<dbReference type="Pfam" id="PF08282">
    <property type="entry name" value="Hydrolase_3"/>
    <property type="match status" value="2"/>
</dbReference>
<organism evidence="1 2">
    <name type="scientific">Granulicella mallensis</name>
    <dbReference type="NCBI Taxonomy" id="940614"/>
    <lineage>
        <taxon>Bacteria</taxon>
        <taxon>Pseudomonadati</taxon>
        <taxon>Acidobacteriota</taxon>
        <taxon>Terriglobia</taxon>
        <taxon>Terriglobales</taxon>
        <taxon>Acidobacteriaceae</taxon>
        <taxon>Granulicella</taxon>
    </lineage>
</organism>
<dbReference type="AlphaFoldDB" id="A0A7W8E811"/>
<dbReference type="GO" id="GO:0016791">
    <property type="term" value="F:phosphatase activity"/>
    <property type="evidence" value="ECO:0007669"/>
    <property type="project" value="TreeGrafter"/>
</dbReference>
<sequence>MLVPYSPPKLIAIDMDGTLLGSNGRVSERNLAALRSAEAAGVEIVIATGRRHAFAMRVLRELNLRRTSALVSSNGTVIRTIGSAELLHRSHIPLSTALWLCEHVAEFRSTLVLTFDTVGEDGDDSRGALVVEETSGLYANMDRWMQSNEPYIAHVPSFEEALRGDPPTQMMLCGPIAHMRRAEALLAEHPLVTPIGADSRPDAEIALHRTEYPDHDLCIIDILPAGCSKASALEHLAELRGISMQNVLAIGDNWNDVPMLDHAGQAVLMSNAPEDLKQIAGERGWTIGPSNDEDGVAVAIEAALEITSTLNATEKPLMVV</sequence>
<name>A0A7W8E811_9BACT</name>
<protein>
    <recommendedName>
        <fullName evidence="3">Cof-like hydrolase</fullName>
    </recommendedName>
</protein>
<dbReference type="CDD" id="cd07516">
    <property type="entry name" value="HAD_Pase"/>
    <property type="match status" value="1"/>
</dbReference>
<dbReference type="InterPro" id="IPR006379">
    <property type="entry name" value="HAD-SF_hydro_IIB"/>
</dbReference>
<dbReference type="PANTHER" id="PTHR10000:SF8">
    <property type="entry name" value="HAD SUPERFAMILY HYDROLASE-LIKE, TYPE 3"/>
    <property type="match status" value="1"/>
</dbReference>